<dbReference type="Proteomes" id="UP000006069">
    <property type="component" value="Unassembled WGS sequence"/>
</dbReference>
<dbReference type="InParanoid" id="K0YLD6"/>
<dbReference type="PANTHER" id="PTHR40053:SF1">
    <property type="entry name" value="SPORULATION-CONTROL PROTEIN SPO0M"/>
    <property type="match status" value="1"/>
</dbReference>
<accession>K0YLD6</accession>
<dbReference type="Pfam" id="PF07070">
    <property type="entry name" value="Spo0M"/>
    <property type="match status" value="1"/>
</dbReference>
<dbReference type="PATRIC" id="fig|742818.3.peg.784"/>
<dbReference type="RefSeq" id="WP_009138960.1">
    <property type="nucleotide sequence ID" value="NZ_JH815198.1"/>
</dbReference>
<organism evidence="1 2">
    <name type="scientific">Slackia piriformis YIT 12062</name>
    <dbReference type="NCBI Taxonomy" id="742818"/>
    <lineage>
        <taxon>Bacteria</taxon>
        <taxon>Bacillati</taxon>
        <taxon>Actinomycetota</taxon>
        <taxon>Coriobacteriia</taxon>
        <taxon>Eggerthellales</taxon>
        <taxon>Eggerthellaceae</taxon>
        <taxon>Slackia</taxon>
    </lineage>
</organism>
<dbReference type="AlphaFoldDB" id="K0YLD6"/>
<gene>
    <name evidence="1" type="ORF">HMPREF9451_00737</name>
</gene>
<sequence length="254" mass="28458">MLNKLLRSIGIGSARIDTILKDSTVVPGSYLRGEVRITGGNAAQEIECIYMALVTDYEIEVDDSTVNRSFQLAKTRLCDRFVVQEGQELVMPFSILVPLYTPVSMGKSKVWVQTGLDIKFAVDPQDRDYVQIRPHVLMGAFLHSAEQLGFRLYEVDVEKASPRFAQGALPFVQEFEFKPASGEFRGRLDELEAIFSLSDQSATVTLQIDRRARGIGGMIFESMGLDESYSQFSYGHSDLANLDTYLADAIRRFC</sequence>
<proteinExistence type="predicted"/>
<evidence type="ECO:0000313" key="2">
    <source>
        <dbReference type="Proteomes" id="UP000006069"/>
    </source>
</evidence>
<dbReference type="PANTHER" id="PTHR40053">
    <property type="entry name" value="SPORULATION-CONTROL PROTEIN SPO0M"/>
    <property type="match status" value="1"/>
</dbReference>
<dbReference type="HOGENOM" id="CLU_057336_1_2_11"/>
<dbReference type="EMBL" id="ADMD01000006">
    <property type="protein sequence ID" value="EJZ84028.1"/>
    <property type="molecule type" value="Genomic_DNA"/>
</dbReference>
<dbReference type="eggNOG" id="COG4326">
    <property type="taxonomic scope" value="Bacteria"/>
</dbReference>
<evidence type="ECO:0008006" key="3">
    <source>
        <dbReference type="Google" id="ProtNLM"/>
    </source>
</evidence>
<protein>
    <recommendedName>
        <fullName evidence="3">Sporulation-control protein</fullName>
    </recommendedName>
</protein>
<dbReference type="OrthoDB" id="3431481at2"/>
<name>K0YLD6_9ACTN</name>
<keyword evidence="2" id="KW-1185">Reference proteome</keyword>
<dbReference type="InterPro" id="IPR009776">
    <property type="entry name" value="Spore_0_M"/>
</dbReference>
<comment type="caution">
    <text evidence="1">The sequence shown here is derived from an EMBL/GenBank/DDBJ whole genome shotgun (WGS) entry which is preliminary data.</text>
</comment>
<reference evidence="1 2" key="1">
    <citation type="submission" date="2012-08" db="EMBL/GenBank/DDBJ databases">
        <title>The Genome Sequence of Slackia piriformis YIT 12062.</title>
        <authorList>
            <consortium name="The Broad Institute Genome Sequencing Platform"/>
            <person name="Earl A."/>
            <person name="Ward D."/>
            <person name="Feldgarden M."/>
            <person name="Gevers D."/>
            <person name="Morotomi M."/>
            <person name="Walker B."/>
            <person name="Young S.K."/>
            <person name="Zeng Q."/>
            <person name="Gargeya S."/>
            <person name="Fitzgerald M."/>
            <person name="Haas B."/>
            <person name="Abouelleil A."/>
            <person name="Alvarado L."/>
            <person name="Arachchi H.M."/>
            <person name="Berlin A.M."/>
            <person name="Chapman S.B."/>
            <person name="Goldberg J."/>
            <person name="Griggs A."/>
            <person name="Gujja S."/>
            <person name="Hansen M."/>
            <person name="Howarth C."/>
            <person name="Imamovic A."/>
            <person name="Larimer J."/>
            <person name="McCowen C."/>
            <person name="Montmayeur A."/>
            <person name="Murphy C."/>
            <person name="Neiman D."/>
            <person name="Pearson M."/>
            <person name="Priest M."/>
            <person name="Roberts A."/>
            <person name="Saif S."/>
            <person name="Shea T."/>
            <person name="Sisk P."/>
            <person name="Sykes S."/>
            <person name="Wortman J."/>
            <person name="Nusbaum C."/>
            <person name="Birren B."/>
        </authorList>
    </citation>
    <scope>NUCLEOTIDE SEQUENCE [LARGE SCALE GENOMIC DNA]</scope>
    <source>
        <strain evidence="1 2">YIT 12062</strain>
    </source>
</reference>
<evidence type="ECO:0000313" key="1">
    <source>
        <dbReference type="EMBL" id="EJZ84028.1"/>
    </source>
</evidence>